<dbReference type="PANTHER" id="PTHR32057:SF14">
    <property type="entry name" value="PROTEIN ADENYLYLTRANSFERASE SELO, MITOCHONDRIAL"/>
    <property type="match status" value="1"/>
</dbReference>
<evidence type="ECO:0000256" key="3">
    <source>
        <dbReference type="ARBA" id="ARBA00022679"/>
    </source>
</evidence>
<feature type="region of interest" description="Disordered" evidence="10">
    <location>
        <begin position="599"/>
        <end position="624"/>
    </location>
</feature>
<evidence type="ECO:0000256" key="5">
    <source>
        <dbReference type="ARBA" id="ARBA00022723"/>
    </source>
</evidence>
<dbReference type="GO" id="GO:0070733">
    <property type="term" value="F:AMPylase activity"/>
    <property type="evidence" value="ECO:0007669"/>
    <property type="project" value="EnsemblFungi"/>
</dbReference>
<dbReference type="Proteomes" id="UP000033483">
    <property type="component" value="Unassembled WGS sequence"/>
</dbReference>
<dbReference type="PANTHER" id="PTHR32057">
    <property type="entry name" value="PROTEIN ADENYLYLTRANSFERASE SELO, MITOCHONDRIAL"/>
    <property type="match status" value="1"/>
</dbReference>
<dbReference type="GO" id="GO:0005739">
    <property type="term" value="C:mitochondrion"/>
    <property type="evidence" value="ECO:0007669"/>
    <property type="project" value="EnsemblFungi"/>
</dbReference>
<evidence type="ECO:0000256" key="1">
    <source>
        <dbReference type="ARBA" id="ARBA00001946"/>
    </source>
</evidence>
<dbReference type="OrthoDB" id="10254721at2759"/>
<keyword evidence="4" id="KW-0548">Nucleotidyltransferase</keyword>
<keyword evidence="5" id="KW-0479">Metal-binding</keyword>
<comment type="cofactor">
    <cofactor evidence="1">
        <name>Mg(2+)</name>
        <dbReference type="ChEBI" id="CHEBI:18420"/>
    </cofactor>
</comment>
<name>A0A0F4ZJ04_9PEZI</name>
<evidence type="ECO:0000256" key="2">
    <source>
        <dbReference type="ARBA" id="ARBA00009747"/>
    </source>
</evidence>
<evidence type="ECO:0000256" key="4">
    <source>
        <dbReference type="ARBA" id="ARBA00022695"/>
    </source>
</evidence>
<reference evidence="11 12" key="1">
    <citation type="submission" date="2015-03" db="EMBL/GenBank/DDBJ databases">
        <authorList>
            <person name="Radwan O."/>
            <person name="Al-Naeli F.A."/>
            <person name="Rendon G.A."/>
            <person name="Fields C."/>
        </authorList>
    </citation>
    <scope>NUCLEOTIDE SEQUENCE [LARGE SCALE GENOMIC DNA]</scope>
    <source>
        <strain evidence="11">CR-DP1</strain>
    </source>
</reference>
<gene>
    <name evidence="11" type="ORF">TD95_003050</name>
</gene>
<evidence type="ECO:0000256" key="10">
    <source>
        <dbReference type="SAM" id="MobiDB-lite"/>
    </source>
</evidence>
<dbReference type="Pfam" id="PF02696">
    <property type="entry name" value="SelO"/>
    <property type="match status" value="1"/>
</dbReference>
<evidence type="ECO:0000313" key="11">
    <source>
        <dbReference type="EMBL" id="KKA30096.1"/>
    </source>
</evidence>
<dbReference type="GO" id="GO:0046872">
    <property type="term" value="F:metal ion binding"/>
    <property type="evidence" value="ECO:0007669"/>
    <property type="project" value="UniProtKB-KW"/>
</dbReference>
<proteinExistence type="inferred from homology"/>
<evidence type="ECO:0000256" key="7">
    <source>
        <dbReference type="ARBA" id="ARBA00022840"/>
    </source>
</evidence>
<evidence type="ECO:0000256" key="9">
    <source>
        <dbReference type="ARBA" id="ARBA00031547"/>
    </source>
</evidence>
<evidence type="ECO:0000256" key="8">
    <source>
        <dbReference type="ARBA" id="ARBA00022842"/>
    </source>
</evidence>
<keyword evidence="12" id="KW-1185">Reference proteome</keyword>
<dbReference type="EMBL" id="LAEV01000505">
    <property type="protein sequence ID" value="KKA30096.1"/>
    <property type="molecule type" value="Genomic_DNA"/>
</dbReference>
<comment type="caution">
    <text evidence="11">The sequence shown here is derived from an EMBL/GenBank/DDBJ whole genome shotgun (WGS) entry which is preliminary data.</text>
</comment>
<accession>A0A0F4ZJ04</accession>
<dbReference type="GO" id="GO:0005524">
    <property type="term" value="F:ATP binding"/>
    <property type="evidence" value="ECO:0007669"/>
    <property type="project" value="UniProtKB-KW"/>
</dbReference>
<keyword evidence="6" id="KW-0547">Nucleotide-binding</keyword>
<evidence type="ECO:0000256" key="6">
    <source>
        <dbReference type="ARBA" id="ARBA00022741"/>
    </source>
</evidence>
<evidence type="ECO:0000313" key="12">
    <source>
        <dbReference type="Proteomes" id="UP000033483"/>
    </source>
</evidence>
<dbReference type="AlphaFoldDB" id="A0A0F4ZJ04"/>
<comment type="similarity">
    <text evidence="2">Belongs to the SELO family.</text>
</comment>
<dbReference type="HAMAP" id="MF_00692">
    <property type="entry name" value="SelO"/>
    <property type="match status" value="1"/>
</dbReference>
<organism evidence="11 12">
    <name type="scientific">Thielaviopsis punctulata</name>
    <dbReference type="NCBI Taxonomy" id="72032"/>
    <lineage>
        <taxon>Eukaryota</taxon>
        <taxon>Fungi</taxon>
        <taxon>Dikarya</taxon>
        <taxon>Ascomycota</taxon>
        <taxon>Pezizomycotina</taxon>
        <taxon>Sordariomycetes</taxon>
        <taxon>Hypocreomycetidae</taxon>
        <taxon>Microascales</taxon>
        <taxon>Ceratocystidaceae</taxon>
        <taxon>Thielaviopsis</taxon>
    </lineage>
</organism>
<keyword evidence="3" id="KW-0808">Transferase</keyword>
<dbReference type="GO" id="GO:0045454">
    <property type="term" value="P:cell redox homeostasis"/>
    <property type="evidence" value="ECO:0007669"/>
    <property type="project" value="EnsemblFungi"/>
</dbReference>
<sequence length="624" mass="69286">MATSSSAAAGLSIRELPKSWTFTAKLPADPALPDPQTSHATPRDMIGPRQVRGAAFTYVRPEPAVDPVVLAVSPAALRELHIDPHTVLSDDFVQTVAGNVLHGWDAAAQTGGYPWAQCYGGFQFGAWAGQLGDGRAISLFETTHPTTRVRHEVQLKGAGRTPYSRFADGRAVLRSSIREFLASEALHALGVPTTRALALTQLPHVQAVREAVEPCAIVTRFAPSWIRLGTFDLPRVRADMPMVRRLAEYVAEEVYGGWEMLPGRLDEVDAPSAAPLEEPRTRVARDAVEGPEDAPENRFARVYRAVVRKNAAGCAAWQVYGFMNGVLNTDNTSILGLSMDYGPFAFMDLFDPQYTPNHDDVTRRYSYRNQPTVIWWNLVRFGEALAHLMGAGARVDDEDMQTAEQLQKHEDDIIPRAEKLIGQAGEEYKAVFTAEYQRLMMQRLGLKSAKDNDISEFIPEMLDGLTECKADFHGFFRTLSETSTRDLGTGPISADKTCSLFAIKSDVPDSSKARLAAWLATWRDRIVADWTQDGDEARIAAMKKVNPKFVMRGWILSEVIQRVQEDNDTDVLRRATHMALHPFEDSWNGREFDGAVYQGDKDEEERWTGPVPETEVAQQCSCSS</sequence>
<keyword evidence="7" id="KW-0067">ATP-binding</keyword>
<keyword evidence="8" id="KW-0460">Magnesium</keyword>
<dbReference type="InterPro" id="IPR003846">
    <property type="entry name" value="SelO"/>
</dbReference>
<protein>
    <recommendedName>
        <fullName evidence="9">Selenoprotein O</fullName>
    </recommendedName>
</protein>